<organism evidence="3">
    <name type="scientific">marine metagenome</name>
    <dbReference type="NCBI Taxonomy" id="408172"/>
    <lineage>
        <taxon>unclassified sequences</taxon>
        <taxon>metagenomes</taxon>
        <taxon>ecological metagenomes</taxon>
    </lineage>
</organism>
<reference evidence="3" key="1">
    <citation type="submission" date="2018-05" db="EMBL/GenBank/DDBJ databases">
        <authorList>
            <person name="Lanie J.A."/>
            <person name="Ng W.-L."/>
            <person name="Kazmierczak K.M."/>
            <person name="Andrzejewski T.M."/>
            <person name="Davidsen T.M."/>
            <person name="Wayne K.J."/>
            <person name="Tettelin H."/>
            <person name="Glass J.I."/>
            <person name="Rusch D."/>
            <person name="Podicherti R."/>
            <person name="Tsui H.-C.T."/>
            <person name="Winkler M.E."/>
        </authorList>
    </citation>
    <scope>NUCLEOTIDE SEQUENCE</scope>
</reference>
<dbReference type="GO" id="GO:0046914">
    <property type="term" value="F:transition metal ion binding"/>
    <property type="evidence" value="ECO:0007669"/>
    <property type="project" value="InterPro"/>
</dbReference>
<evidence type="ECO:0000313" key="3">
    <source>
        <dbReference type="EMBL" id="SVC36700.1"/>
    </source>
</evidence>
<dbReference type="PANTHER" id="PTHR42954">
    <property type="entry name" value="FE(2+) TRANSPORT PROTEIN A"/>
    <property type="match status" value="1"/>
</dbReference>
<accession>A0A382LJ89</accession>
<dbReference type="Gene3D" id="2.30.30.90">
    <property type="match status" value="1"/>
</dbReference>
<protein>
    <recommendedName>
        <fullName evidence="2">Ferrous iron transporter FeoA-like domain-containing protein</fullName>
    </recommendedName>
</protein>
<dbReference type="InterPro" id="IPR007167">
    <property type="entry name" value="Fe-transptr_FeoA-like"/>
</dbReference>
<evidence type="ECO:0000259" key="2">
    <source>
        <dbReference type="SMART" id="SM00899"/>
    </source>
</evidence>
<dbReference type="SUPFAM" id="SSF50037">
    <property type="entry name" value="C-terminal domain of transcriptional repressors"/>
    <property type="match status" value="1"/>
</dbReference>
<dbReference type="InterPro" id="IPR008988">
    <property type="entry name" value="Transcriptional_repressor_C"/>
</dbReference>
<dbReference type="AlphaFoldDB" id="A0A382LJ89"/>
<dbReference type="PANTHER" id="PTHR42954:SF2">
    <property type="entry name" value="FE(2+) TRANSPORT PROTEIN A"/>
    <property type="match status" value="1"/>
</dbReference>
<dbReference type="InterPro" id="IPR052713">
    <property type="entry name" value="FeoA"/>
</dbReference>
<dbReference type="Pfam" id="PF04023">
    <property type="entry name" value="FeoA"/>
    <property type="match status" value="1"/>
</dbReference>
<dbReference type="InterPro" id="IPR038157">
    <property type="entry name" value="FeoA_core_dom"/>
</dbReference>
<keyword evidence="1" id="KW-0408">Iron</keyword>
<dbReference type="SMART" id="SM00899">
    <property type="entry name" value="FeoA"/>
    <property type="match status" value="1"/>
</dbReference>
<evidence type="ECO:0000256" key="1">
    <source>
        <dbReference type="ARBA" id="ARBA00023004"/>
    </source>
</evidence>
<sequence length="76" mass="8340">MTLAEVLPQGRCRIINAAEDRRDFQSRLYALGLHPGAEVSVLHVAPLGDPLQVKVGNTLLSIRRQEAAMVEVEMTS</sequence>
<dbReference type="EMBL" id="UINC01087383">
    <property type="protein sequence ID" value="SVC36700.1"/>
    <property type="molecule type" value="Genomic_DNA"/>
</dbReference>
<name>A0A382LJ89_9ZZZZ</name>
<feature type="domain" description="Ferrous iron transporter FeoA-like" evidence="2">
    <location>
        <begin position="1"/>
        <end position="74"/>
    </location>
</feature>
<proteinExistence type="predicted"/>
<gene>
    <name evidence="3" type="ORF">METZ01_LOCUS289554</name>
</gene>